<dbReference type="InterPro" id="IPR014880">
    <property type="entry name" value="SoxZ_dom"/>
</dbReference>
<dbReference type="RefSeq" id="WP_018168776.1">
    <property type="nucleotide sequence ID" value="NZ_CP011367.1"/>
</dbReference>
<dbReference type="NCBIfam" id="TIGR04490">
    <property type="entry name" value="SoxZ_true"/>
    <property type="match status" value="1"/>
</dbReference>
<dbReference type="OrthoDB" id="9795530at2"/>
<dbReference type="InterPro" id="IPR030995">
    <property type="entry name" value="SoxZ"/>
</dbReference>
<reference evidence="1 2" key="1">
    <citation type="submission" date="2015-04" db="EMBL/GenBank/DDBJ databases">
        <title>Complete Sequence for the Genome of the Thioalkalivibrio versutus D301.</title>
        <authorList>
            <person name="Mu T."/>
            <person name="Zhou J."/>
            <person name="Xu X."/>
        </authorList>
    </citation>
    <scope>NUCLEOTIDE SEQUENCE [LARGE SCALE GENOMIC DNA]</scope>
    <source>
        <strain evidence="1 2">D301</strain>
    </source>
</reference>
<dbReference type="InterPro" id="IPR013783">
    <property type="entry name" value="Ig-like_fold"/>
</dbReference>
<gene>
    <name evidence="1" type="ORF">TVD_13675</name>
</gene>
<organism evidence="1 2">
    <name type="scientific">Thioalkalivibrio versutus</name>
    <dbReference type="NCBI Taxonomy" id="106634"/>
    <lineage>
        <taxon>Bacteria</taxon>
        <taxon>Pseudomonadati</taxon>
        <taxon>Pseudomonadota</taxon>
        <taxon>Gammaproteobacteria</taxon>
        <taxon>Chromatiales</taxon>
        <taxon>Ectothiorhodospiraceae</taxon>
        <taxon>Thioalkalivibrio</taxon>
    </lineage>
</organism>
<dbReference type="STRING" id="106634.TVD_13675"/>
<dbReference type="EMBL" id="CP011367">
    <property type="protein sequence ID" value="AKJ96347.1"/>
    <property type="molecule type" value="Genomic_DNA"/>
</dbReference>
<dbReference type="Proteomes" id="UP000064201">
    <property type="component" value="Chromosome"/>
</dbReference>
<evidence type="ECO:0000313" key="1">
    <source>
        <dbReference type="EMBL" id="AKJ96347.1"/>
    </source>
</evidence>
<proteinExistence type="predicted"/>
<evidence type="ECO:0000313" key="2">
    <source>
        <dbReference type="Proteomes" id="UP000064201"/>
    </source>
</evidence>
<name>A0A0G3G9Y4_9GAMM</name>
<dbReference type="SUPFAM" id="SSF81296">
    <property type="entry name" value="E set domains"/>
    <property type="match status" value="1"/>
</dbReference>
<dbReference type="AlphaFoldDB" id="A0A0G3G9Y4"/>
<dbReference type="KEGG" id="tvr:TVD_13675"/>
<keyword evidence="2" id="KW-1185">Reference proteome</keyword>
<protein>
    <submittedName>
        <fullName evidence="1">Sulfur oxidation protein SoxZ</fullName>
    </submittedName>
</protein>
<accession>A0A0G3G9Y4</accession>
<dbReference type="PROSITE" id="PS50835">
    <property type="entry name" value="IG_LIKE"/>
    <property type="match status" value="1"/>
</dbReference>
<dbReference type="InterPro" id="IPR014756">
    <property type="entry name" value="Ig_E-set"/>
</dbReference>
<dbReference type="Pfam" id="PF08770">
    <property type="entry name" value="SoxZ"/>
    <property type="match status" value="1"/>
</dbReference>
<dbReference type="PATRIC" id="fig|106634.4.peg.2791"/>
<dbReference type="InterPro" id="IPR007110">
    <property type="entry name" value="Ig-like_dom"/>
</dbReference>
<sequence length="94" mass="10295">MSIRVRAQESNGVINIRALMSHDMLVPDDDGGPHFIETVEIARNGDTAITANWNYTVSRNPFLQCEIDGAAGDTVTVSWTDNKGESDSTDVEVR</sequence>
<dbReference type="Gene3D" id="2.60.40.10">
    <property type="entry name" value="Immunoglobulins"/>
    <property type="match status" value="1"/>
</dbReference>